<keyword evidence="1" id="KW-0732">Signal</keyword>
<dbReference type="PANTHER" id="PTHR35535:SF1">
    <property type="entry name" value="HEAT SHOCK PROTEIN HSLJ"/>
    <property type="match status" value="1"/>
</dbReference>
<dbReference type="Proteomes" id="UP001196509">
    <property type="component" value="Unassembled WGS sequence"/>
</dbReference>
<dbReference type="InterPro" id="IPR053147">
    <property type="entry name" value="Hsp_HslJ-like"/>
</dbReference>
<feature type="domain" description="DUF306" evidence="2">
    <location>
        <begin position="28"/>
        <end position="128"/>
    </location>
</feature>
<dbReference type="PANTHER" id="PTHR35535">
    <property type="entry name" value="HEAT SHOCK PROTEIN HSLJ"/>
    <property type="match status" value="1"/>
</dbReference>
<protein>
    <submittedName>
        <fullName evidence="3">META domain-containing protein</fullName>
    </submittedName>
</protein>
<dbReference type="Gene3D" id="2.40.128.270">
    <property type="match status" value="1"/>
</dbReference>
<comment type="caution">
    <text evidence="3">The sequence shown here is derived from an EMBL/GenBank/DDBJ whole genome shotgun (WGS) entry which is preliminary data.</text>
</comment>
<evidence type="ECO:0000256" key="1">
    <source>
        <dbReference type="SAM" id="SignalP"/>
    </source>
</evidence>
<gene>
    <name evidence="3" type="ORF">K1W69_15835</name>
</gene>
<dbReference type="EMBL" id="JAICBX010000003">
    <property type="protein sequence ID" value="MBW8638667.1"/>
    <property type="molecule type" value="Genomic_DNA"/>
</dbReference>
<sequence length="133" mass="13871">MRKLIFVGILAALALGGASHAADGGIVGSWRFESIGGAQDFDSGKTSLEVSPEENISMTIGCNRMTSIPAIEGDNIDFGPVAATRKACPPPLGELEQRLQEALAAASNFTIEGDTLQLRDDSGDPVAVLVRSK</sequence>
<evidence type="ECO:0000313" key="4">
    <source>
        <dbReference type="Proteomes" id="UP001196509"/>
    </source>
</evidence>
<dbReference type="Pfam" id="PF03724">
    <property type="entry name" value="META"/>
    <property type="match status" value="1"/>
</dbReference>
<proteinExistence type="predicted"/>
<evidence type="ECO:0000313" key="3">
    <source>
        <dbReference type="EMBL" id="MBW8638667.1"/>
    </source>
</evidence>
<dbReference type="InterPro" id="IPR005184">
    <property type="entry name" value="DUF306_Meta_HslJ"/>
</dbReference>
<dbReference type="RefSeq" id="WP_220229406.1">
    <property type="nucleotide sequence ID" value="NZ_JAICBX010000003.1"/>
</dbReference>
<feature type="chain" id="PRO_5042216073" evidence="1">
    <location>
        <begin position="22"/>
        <end position="133"/>
    </location>
</feature>
<feature type="signal peptide" evidence="1">
    <location>
        <begin position="1"/>
        <end position="21"/>
    </location>
</feature>
<reference evidence="3" key="1">
    <citation type="submission" date="2021-08" db="EMBL/GenBank/DDBJ databases">
        <title>Hoeflea bacterium WL0058 sp. nov., isolated from the sediment.</title>
        <authorList>
            <person name="Wang L."/>
            <person name="Zhang D."/>
        </authorList>
    </citation>
    <scope>NUCLEOTIDE SEQUENCE</scope>
    <source>
        <strain evidence="3">WL0058</strain>
    </source>
</reference>
<dbReference type="AlphaFoldDB" id="A0AAE2ZQ36"/>
<keyword evidence="4" id="KW-1185">Reference proteome</keyword>
<organism evidence="3 4">
    <name type="scientific">Flavimaribacter sediminis</name>
    <dbReference type="NCBI Taxonomy" id="2865987"/>
    <lineage>
        <taxon>Bacteria</taxon>
        <taxon>Pseudomonadati</taxon>
        <taxon>Pseudomonadota</taxon>
        <taxon>Alphaproteobacteria</taxon>
        <taxon>Hyphomicrobiales</taxon>
        <taxon>Rhizobiaceae</taxon>
        <taxon>Flavimaribacter</taxon>
    </lineage>
</organism>
<accession>A0AAE2ZQ36</accession>
<dbReference type="InterPro" id="IPR038670">
    <property type="entry name" value="HslJ-like_sf"/>
</dbReference>
<evidence type="ECO:0000259" key="2">
    <source>
        <dbReference type="Pfam" id="PF03724"/>
    </source>
</evidence>
<name>A0AAE2ZQ36_9HYPH</name>